<keyword evidence="1" id="KW-0472">Membrane</keyword>
<feature type="chain" id="PRO_5042237515" description="Ig-like domain-containing protein" evidence="2">
    <location>
        <begin position="21"/>
        <end position="693"/>
    </location>
</feature>
<evidence type="ECO:0008006" key="5">
    <source>
        <dbReference type="Google" id="ProtNLM"/>
    </source>
</evidence>
<keyword evidence="4" id="KW-1185">Reference proteome</keyword>
<evidence type="ECO:0000256" key="1">
    <source>
        <dbReference type="SAM" id="Phobius"/>
    </source>
</evidence>
<gene>
    <name evidence="3" type="ORF">KPH14_006856</name>
</gene>
<protein>
    <recommendedName>
        <fullName evidence="5">Ig-like domain-containing protein</fullName>
    </recommendedName>
</protein>
<organism evidence="3 4">
    <name type="scientific">Odynerus spinipes</name>
    <dbReference type="NCBI Taxonomy" id="1348599"/>
    <lineage>
        <taxon>Eukaryota</taxon>
        <taxon>Metazoa</taxon>
        <taxon>Ecdysozoa</taxon>
        <taxon>Arthropoda</taxon>
        <taxon>Hexapoda</taxon>
        <taxon>Insecta</taxon>
        <taxon>Pterygota</taxon>
        <taxon>Neoptera</taxon>
        <taxon>Endopterygota</taxon>
        <taxon>Hymenoptera</taxon>
        <taxon>Apocrita</taxon>
        <taxon>Aculeata</taxon>
        <taxon>Vespoidea</taxon>
        <taxon>Vespidae</taxon>
        <taxon>Eumeninae</taxon>
        <taxon>Odynerus</taxon>
    </lineage>
</organism>
<dbReference type="AlphaFoldDB" id="A0AAD9RSK2"/>
<dbReference type="Proteomes" id="UP001258017">
    <property type="component" value="Unassembled WGS sequence"/>
</dbReference>
<evidence type="ECO:0000313" key="4">
    <source>
        <dbReference type="Proteomes" id="UP001258017"/>
    </source>
</evidence>
<comment type="caution">
    <text evidence="3">The sequence shown here is derived from an EMBL/GenBank/DDBJ whole genome shotgun (WGS) entry which is preliminary data.</text>
</comment>
<accession>A0AAD9RSK2</accession>
<feature type="signal peptide" evidence="2">
    <location>
        <begin position="1"/>
        <end position="20"/>
    </location>
</feature>
<name>A0AAD9RSK2_9HYME</name>
<dbReference type="EMBL" id="JAIFRP010000026">
    <property type="protein sequence ID" value="KAK2584481.1"/>
    <property type="molecule type" value="Genomic_DNA"/>
</dbReference>
<keyword evidence="1" id="KW-0812">Transmembrane</keyword>
<reference evidence="3" key="1">
    <citation type="submission" date="2021-08" db="EMBL/GenBank/DDBJ databases">
        <authorList>
            <person name="Misof B."/>
            <person name="Oliver O."/>
            <person name="Podsiadlowski L."/>
            <person name="Donath A."/>
            <person name="Peters R."/>
            <person name="Mayer C."/>
            <person name="Rust J."/>
            <person name="Gunkel S."/>
            <person name="Lesny P."/>
            <person name="Martin S."/>
            <person name="Oeyen J.P."/>
            <person name="Petersen M."/>
            <person name="Panagiotis P."/>
            <person name="Wilbrandt J."/>
            <person name="Tanja T."/>
        </authorList>
    </citation>
    <scope>NUCLEOTIDE SEQUENCE</scope>
    <source>
        <strain evidence="3">GBR_01_08_01A</strain>
        <tissue evidence="3">Thorax + abdomen</tissue>
    </source>
</reference>
<keyword evidence="2" id="KW-0732">Signal</keyword>
<evidence type="ECO:0000256" key="2">
    <source>
        <dbReference type="SAM" id="SignalP"/>
    </source>
</evidence>
<feature type="transmembrane region" description="Helical" evidence="1">
    <location>
        <begin position="624"/>
        <end position="648"/>
    </location>
</feature>
<proteinExistence type="predicted"/>
<keyword evidence="1" id="KW-1133">Transmembrane helix</keyword>
<sequence length="693" mass="77218">MTRLIIFACLLAVQLNRGLSVEIVTFSKAKITPELNISERGASNCVVETNKGEKYEYEPDYGASVGHPKIHPTSIHTCSISIIKPTTDDTGSWTITQNNENGKSKVYKYNLYHETIGIINPADSLTIYKGHYASVKIADDLDDIVACQVTPPKKETFDILSENVTNIERFDICGIRVMVDDEFNGQWYLIAIKENNELIYTEFKLNVVDDNKLITDQQNISLKIGSQADIWLSSIESSYCQLTDSHGVQLPLRIGQCKYTIDVVTPYHAGLWKASYGVQGRVDPIEIDIMVTTYDPEAVITSIDVTDNYAEVNMLCRLLTAANLQYCLFISPNGTTLHISPGIGIKNYEFYKGTGDGKTCGITIHKPANQDYGIWRCEMGLKDGGSNKRYGSFLYLDRNEFDSKSLTNYAPVPWKNINAFGYDVSVKRNDDFTIKCGVDTALHYCWLRSPNGTTYSIAMDKNSLSPTTLLYTGLGFELGECGAIIQNAVDDYEGTWTCYMGIKNQSEIEATLTVNVADNYILAEETTMTFDGKSNPTLFCQLLPHLNKNIEYCRWIRPDGHGIYGNAKHRYMSEMFDGRCGLVILGNELQEEDVGRWTCVAGLSGKTIEEVSTTIDVNMPSMPIATLVGIIIGACALFAVTASILILVNLRKRRLAAAPPKNPPPYNAEEVAGIPPKLALHEQIRYDQKDWID</sequence>
<evidence type="ECO:0000313" key="3">
    <source>
        <dbReference type="EMBL" id="KAK2584481.1"/>
    </source>
</evidence>
<reference evidence="3" key="2">
    <citation type="journal article" date="2023" name="Commun. Biol.">
        <title>Intrasexual cuticular hydrocarbon dimorphism in a wasp sheds light on hydrocarbon biosynthesis genes in Hymenoptera.</title>
        <authorList>
            <person name="Moris V.C."/>
            <person name="Podsiadlowski L."/>
            <person name="Martin S."/>
            <person name="Oeyen J.P."/>
            <person name="Donath A."/>
            <person name="Petersen M."/>
            <person name="Wilbrandt J."/>
            <person name="Misof B."/>
            <person name="Liedtke D."/>
            <person name="Thamm M."/>
            <person name="Scheiner R."/>
            <person name="Schmitt T."/>
            <person name="Niehuis O."/>
        </authorList>
    </citation>
    <scope>NUCLEOTIDE SEQUENCE</scope>
    <source>
        <strain evidence="3">GBR_01_08_01A</strain>
    </source>
</reference>